<reference evidence="1 2" key="1">
    <citation type="journal article" date="2012" name="Appl. Environ. Microbiol.">
        <title>Short-read sequencing for genomic analysis of the brown rot fungus Fibroporia radiculosa.</title>
        <authorList>
            <person name="Tang J.D."/>
            <person name="Perkins A.D."/>
            <person name="Sonstegard T.S."/>
            <person name="Schroeder S.G."/>
            <person name="Burgess S.C."/>
            <person name="Diehl S.V."/>
        </authorList>
    </citation>
    <scope>NUCLEOTIDE SEQUENCE [LARGE SCALE GENOMIC DNA]</scope>
    <source>
        <strain evidence="1 2">TFFH 294</strain>
    </source>
</reference>
<protein>
    <submittedName>
        <fullName evidence="1">Uncharacterized protein</fullName>
    </submittedName>
</protein>
<accession>J7S6F0</accession>
<proteinExistence type="predicted"/>
<evidence type="ECO:0000313" key="1">
    <source>
        <dbReference type="EMBL" id="CCM07074.1"/>
    </source>
</evidence>
<gene>
    <name evidence="1" type="ORF">FIBRA_09398</name>
</gene>
<dbReference type="RefSeq" id="XP_012177095.1">
    <property type="nucleotide sequence ID" value="XM_012321705.1"/>
</dbReference>
<dbReference type="InParanoid" id="J7S6F0"/>
<dbReference type="Proteomes" id="UP000006352">
    <property type="component" value="Unassembled WGS sequence"/>
</dbReference>
<dbReference type="EMBL" id="HE797637">
    <property type="protein sequence ID" value="CCM07074.1"/>
    <property type="molecule type" value="Genomic_DNA"/>
</dbReference>
<name>J7S6F0_9APHY</name>
<keyword evidence="2" id="KW-1185">Reference proteome</keyword>
<evidence type="ECO:0000313" key="2">
    <source>
        <dbReference type="Proteomes" id="UP000006352"/>
    </source>
</evidence>
<dbReference type="HOGENOM" id="CLU_3279465_0_0_1"/>
<sequence length="41" mass="4677">MAAVGKEKYSPLEFLNPVSRFAVVPNVARPYDVRARGYHDR</sequence>
<dbReference type="GeneID" id="24101974"/>
<dbReference type="AlphaFoldDB" id="J7S6F0"/>
<organism evidence="1 2">
    <name type="scientific">Fibroporia radiculosa</name>
    <dbReference type="NCBI Taxonomy" id="599839"/>
    <lineage>
        <taxon>Eukaryota</taxon>
        <taxon>Fungi</taxon>
        <taxon>Dikarya</taxon>
        <taxon>Basidiomycota</taxon>
        <taxon>Agaricomycotina</taxon>
        <taxon>Agaricomycetes</taxon>
        <taxon>Polyporales</taxon>
        <taxon>Fibroporiaceae</taxon>
        <taxon>Fibroporia</taxon>
    </lineage>
</organism>